<accession>A0A9N8VG09</accession>
<evidence type="ECO:0000256" key="2">
    <source>
        <dbReference type="SAM" id="Phobius"/>
    </source>
</evidence>
<comment type="caution">
    <text evidence="3">The sequence shown here is derived from an EMBL/GenBank/DDBJ whole genome shotgun (WGS) entry which is preliminary data.</text>
</comment>
<dbReference type="EMBL" id="CAJVPP010000139">
    <property type="protein sequence ID" value="CAG8446776.1"/>
    <property type="molecule type" value="Genomic_DNA"/>
</dbReference>
<evidence type="ECO:0000313" key="4">
    <source>
        <dbReference type="Proteomes" id="UP000789375"/>
    </source>
</evidence>
<feature type="transmembrane region" description="Helical" evidence="2">
    <location>
        <begin position="45"/>
        <end position="69"/>
    </location>
</feature>
<keyword evidence="2" id="KW-0472">Membrane</keyword>
<evidence type="ECO:0000256" key="1">
    <source>
        <dbReference type="SAM" id="MobiDB-lite"/>
    </source>
</evidence>
<keyword evidence="4" id="KW-1185">Reference proteome</keyword>
<feature type="region of interest" description="Disordered" evidence="1">
    <location>
        <begin position="1"/>
        <end position="21"/>
    </location>
</feature>
<protein>
    <submittedName>
        <fullName evidence="3">5456_t:CDS:1</fullName>
    </submittedName>
</protein>
<reference evidence="3" key="1">
    <citation type="submission" date="2021-06" db="EMBL/GenBank/DDBJ databases">
        <authorList>
            <person name="Kallberg Y."/>
            <person name="Tangrot J."/>
            <person name="Rosling A."/>
        </authorList>
    </citation>
    <scope>NUCLEOTIDE SEQUENCE</scope>
    <source>
        <strain evidence="3">87-6 pot B 2015</strain>
    </source>
</reference>
<dbReference type="Proteomes" id="UP000789375">
    <property type="component" value="Unassembled WGS sequence"/>
</dbReference>
<proteinExistence type="predicted"/>
<dbReference type="AlphaFoldDB" id="A0A9N8VG09"/>
<keyword evidence="2" id="KW-1133">Transmembrane helix</keyword>
<keyword evidence="2" id="KW-0812">Transmembrane</keyword>
<organism evidence="3 4">
    <name type="scientific">Funneliformis mosseae</name>
    <name type="common">Endomycorrhizal fungus</name>
    <name type="synonym">Glomus mosseae</name>
    <dbReference type="NCBI Taxonomy" id="27381"/>
    <lineage>
        <taxon>Eukaryota</taxon>
        <taxon>Fungi</taxon>
        <taxon>Fungi incertae sedis</taxon>
        <taxon>Mucoromycota</taxon>
        <taxon>Glomeromycotina</taxon>
        <taxon>Glomeromycetes</taxon>
        <taxon>Glomerales</taxon>
        <taxon>Glomeraceae</taxon>
        <taxon>Funneliformis</taxon>
    </lineage>
</organism>
<gene>
    <name evidence="3" type="ORF">FMOSSE_LOCUS1229</name>
</gene>
<sequence length="139" mass="15163">MTNAIQESSSKETPKVANKATSRITHRMVTTRTAAKHALERKISIVVIVLVAVITACATIVAFSIAHIVDIATSVVEVSTDLCVNAIIVFDTKITRLPKARLLFGIIQNVQSKEGTIVTPYKVVPNEDLEDLCHRLVID</sequence>
<evidence type="ECO:0000313" key="3">
    <source>
        <dbReference type="EMBL" id="CAG8446776.1"/>
    </source>
</evidence>
<name>A0A9N8VG09_FUNMO</name>